<sequence length="115" mass="13708">MPIQLTLMRTLQRRRRMTLAITKREIVDKRRSLFLQSQKHYTFKKGDRRVNTPRLCVVCERPLSSLIIHENTYITTNSHTRFHLNDIFKVDVCEDINSCYRTLRQKGELTEDVNG</sequence>
<organism evidence="1 2">
    <name type="scientific">Bacillus phage BSP38</name>
    <dbReference type="NCBI Taxonomy" id="2283013"/>
    <lineage>
        <taxon>Viruses</taxon>
        <taxon>Duplodnaviria</taxon>
        <taxon>Heunggongvirae</taxon>
        <taxon>Uroviricota</taxon>
        <taxon>Caudoviricetes</taxon>
        <taxon>Herelleviridae</taxon>
        <taxon>Bastillevirinae</taxon>
        <taxon>Jeonjuvirus</taxon>
        <taxon>Jeonjuvirus BSP38</taxon>
    </lineage>
</organism>
<organismHost>
    <name type="scientific">Bacillus subtilis</name>
    <dbReference type="NCBI Taxonomy" id="1423"/>
</organismHost>
<dbReference type="Proteomes" id="UP000260425">
    <property type="component" value="Segment"/>
</dbReference>
<dbReference type="EMBL" id="MH606185">
    <property type="protein sequence ID" value="AXH71096.1"/>
    <property type="molecule type" value="Genomic_DNA"/>
</dbReference>
<evidence type="ECO:0000313" key="2">
    <source>
        <dbReference type="Proteomes" id="UP000260425"/>
    </source>
</evidence>
<proteinExistence type="predicted"/>
<keyword evidence="2" id="KW-1185">Reference proteome</keyword>
<reference evidence="1 2" key="1">
    <citation type="submission" date="2018-07" db="EMBL/GenBank/DDBJ databases">
        <title>Complete nucleotide sequence of Bacillus phage BSP38.</title>
        <authorList>
            <person name="Ghosh K."/>
            <person name="Kim K.-P."/>
        </authorList>
    </citation>
    <scope>NUCLEOTIDE SEQUENCE [LARGE SCALE GENOMIC DNA]</scope>
</reference>
<evidence type="ECO:0000313" key="1">
    <source>
        <dbReference type="EMBL" id="AXH71096.1"/>
    </source>
</evidence>
<gene>
    <name evidence="1" type="ORF">BSP38_054</name>
</gene>
<accession>A0A345MJR4</accession>
<name>A0A345MJR4_BPBSP</name>
<protein>
    <submittedName>
        <fullName evidence="1">Uncharacterized protein</fullName>
    </submittedName>
</protein>